<reference evidence="2" key="1">
    <citation type="journal article" date="2020" name="Nature">
        <title>Giant virus diversity and host interactions through global metagenomics.</title>
        <authorList>
            <person name="Schulz F."/>
            <person name="Roux S."/>
            <person name="Paez-Espino D."/>
            <person name="Jungbluth S."/>
            <person name="Walsh D.A."/>
            <person name="Denef V.J."/>
            <person name="McMahon K.D."/>
            <person name="Konstantinidis K.T."/>
            <person name="Eloe-Fadrosh E.A."/>
            <person name="Kyrpides N.C."/>
            <person name="Woyke T."/>
        </authorList>
    </citation>
    <scope>NUCLEOTIDE SEQUENCE</scope>
    <source>
        <strain evidence="2">GVMAG-M-3300009181-41</strain>
    </source>
</reference>
<feature type="domain" description="DUF5672" evidence="1">
    <location>
        <begin position="78"/>
        <end position="225"/>
    </location>
</feature>
<sequence length="257" mass="29675">MNTPQWNERIKALADSVRGKPVVKKTPDKVAVIVEPRVTQVLPDLLTWMIHLLSPYGWTFVVYCGTLNEHLLKDFDVEVRQLGRKNLRTDDYNALFLSPHFWAHMPFENILIFQTDAVLIDGNLDEFLKYDYVGAPWHKNQHWRQDGPMTLFNLTGKGLSRINPTAHLTGNGGLSLRRKSAMLRAIHNAKYRLTNEDYFFSVTSRHLLNVSPPEIAMRFSVETVFCPNTIGFHACWRYLSADEMAWIYSRLESVVNP</sequence>
<dbReference type="Pfam" id="PF18922">
    <property type="entry name" value="DUF5672"/>
    <property type="match status" value="1"/>
</dbReference>
<dbReference type="AlphaFoldDB" id="A0A6C0F307"/>
<evidence type="ECO:0000259" key="1">
    <source>
        <dbReference type="Pfam" id="PF18922"/>
    </source>
</evidence>
<proteinExistence type="predicted"/>
<evidence type="ECO:0000313" key="2">
    <source>
        <dbReference type="EMBL" id="QHT35644.1"/>
    </source>
</evidence>
<accession>A0A6C0F307</accession>
<name>A0A6C0F307_9ZZZZ</name>
<protein>
    <recommendedName>
        <fullName evidence="1">DUF5672 domain-containing protein</fullName>
    </recommendedName>
</protein>
<dbReference type="InterPro" id="IPR043729">
    <property type="entry name" value="DUF5672"/>
</dbReference>
<dbReference type="EMBL" id="MN739025">
    <property type="protein sequence ID" value="QHT35644.1"/>
    <property type="molecule type" value="Genomic_DNA"/>
</dbReference>
<organism evidence="2">
    <name type="scientific">viral metagenome</name>
    <dbReference type="NCBI Taxonomy" id="1070528"/>
    <lineage>
        <taxon>unclassified sequences</taxon>
        <taxon>metagenomes</taxon>
        <taxon>organismal metagenomes</taxon>
    </lineage>
</organism>